<proteinExistence type="predicted"/>
<dbReference type="InterPro" id="IPR006638">
    <property type="entry name" value="Elp3/MiaA/NifB-like_rSAM"/>
</dbReference>
<keyword evidence="3" id="KW-0949">S-adenosyl-L-methionine</keyword>
<keyword evidence="9" id="KW-1185">Reference proteome</keyword>
<dbReference type="GO" id="GO:0003824">
    <property type="term" value="F:catalytic activity"/>
    <property type="evidence" value="ECO:0007669"/>
    <property type="project" value="InterPro"/>
</dbReference>
<dbReference type="GO" id="GO:0051539">
    <property type="term" value="F:4 iron, 4 sulfur cluster binding"/>
    <property type="evidence" value="ECO:0007669"/>
    <property type="project" value="UniProtKB-KW"/>
</dbReference>
<dbReference type="Proteomes" id="UP000050301">
    <property type="component" value="Unassembled WGS sequence"/>
</dbReference>
<accession>A0A0Q0VXK9</accession>
<comment type="caution">
    <text evidence="8">The sequence shown here is derived from an EMBL/GenBank/DDBJ whole genome shotgun (WGS) entry which is preliminary data.</text>
</comment>
<dbReference type="InterPro" id="IPR007197">
    <property type="entry name" value="rSAM"/>
</dbReference>
<reference evidence="8 9" key="1">
    <citation type="submission" date="2015-09" db="EMBL/GenBank/DDBJ databases">
        <title>Heavy metals and arsenic resistance mechanisms in polyextremophilic archaea of the family Ferroplasmaceae.</title>
        <authorList>
            <person name="Bulaev A.G."/>
            <person name="Kanygina A.V."/>
        </authorList>
    </citation>
    <scope>NUCLEOTIDE SEQUENCE [LARGE SCALE GENOMIC DNA]</scope>
    <source>
        <strain evidence="8 9">BH2</strain>
    </source>
</reference>
<evidence type="ECO:0000313" key="8">
    <source>
        <dbReference type="EMBL" id="KQB36449.1"/>
    </source>
</evidence>
<evidence type="ECO:0000313" key="9">
    <source>
        <dbReference type="Proteomes" id="UP000050301"/>
    </source>
</evidence>
<evidence type="ECO:0000256" key="2">
    <source>
        <dbReference type="ARBA" id="ARBA00022485"/>
    </source>
</evidence>
<dbReference type="GO" id="GO:0002926">
    <property type="term" value="P:tRNA wobble base 5-methoxycarbonylmethyl-2-thiouridinylation"/>
    <property type="evidence" value="ECO:0007669"/>
    <property type="project" value="TreeGrafter"/>
</dbReference>
<gene>
    <name evidence="8" type="ORF">AOG55_04055</name>
</gene>
<evidence type="ECO:0000256" key="1">
    <source>
        <dbReference type="ARBA" id="ARBA00001966"/>
    </source>
</evidence>
<name>A0A0Q0VXK9_9ARCH</name>
<dbReference type="SFLD" id="SFLDS00029">
    <property type="entry name" value="Radical_SAM"/>
    <property type="match status" value="1"/>
</dbReference>
<dbReference type="GeneID" id="84222347"/>
<dbReference type="SUPFAM" id="SSF102114">
    <property type="entry name" value="Radical SAM enzymes"/>
    <property type="match status" value="1"/>
</dbReference>
<dbReference type="InterPro" id="IPR005909">
    <property type="entry name" value="RaSEA"/>
</dbReference>
<dbReference type="PROSITE" id="PS51918">
    <property type="entry name" value="RADICAL_SAM"/>
    <property type="match status" value="1"/>
</dbReference>
<sequence>MESRELSLYIRGLIPGDKKDADANRPVSVWKELDRLRGFPEKTVVCIFRTTGCAWYRFSACSMCGYFNDTSDNIIDENLFKQVDELYNSLGDARVVKIFTSGSFLDPREVSPSVRNYFFEKMKGKVDKILVESRTEYIRKDILEDIKRHNIPVRIAIGLESANDYIMKYSINKGSTLKKYLDAARLIKEEGFELRTYLLFKPPFISELSAIADVENSVKISAQYSNDISINPMNIQKNTLVEKLWKKGLYRPPRMISLARILIEMSGHKYPVLSYPTGGGKERGVHDDKFDKKLLDLIVKSSLEQNFSELKEYYSSLDLSLYNYELDLEDKLLLQTDYNTLVKRISRSSIFY</sequence>
<dbReference type="Pfam" id="PF04055">
    <property type="entry name" value="Radical_SAM"/>
    <property type="match status" value="1"/>
</dbReference>
<dbReference type="GO" id="GO:0046872">
    <property type="term" value="F:metal ion binding"/>
    <property type="evidence" value="ECO:0007669"/>
    <property type="project" value="UniProtKB-KW"/>
</dbReference>
<dbReference type="NCBIfam" id="TIGR01210">
    <property type="entry name" value="archaeosine biosynthesis radical SAM protein RaSEA"/>
    <property type="match status" value="1"/>
</dbReference>
<dbReference type="CDD" id="cd01335">
    <property type="entry name" value="Radical_SAM"/>
    <property type="match status" value="1"/>
</dbReference>
<evidence type="ECO:0000256" key="3">
    <source>
        <dbReference type="ARBA" id="ARBA00022691"/>
    </source>
</evidence>
<keyword evidence="4" id="KW-0479">Metal-binding</keyword>
<dbReference type="InterPro" id="IPR058240">
    <property type="entry name" value="rSAM_sf"/>
</dbReference>
<comment type="cofactor">
    <cofactor evidence="1">
        <name>[4Fe-4S] cluster</name>
        <dbReference type="ChEBI" id="CHEBI:49883"/>
    </cofactor>
</comment>
<dbReference type="PIRSF" id="PIRSF004954">
    <property type="entry name" value="Radical_SAM"/>
    <property type="match status" value="1"/>
</dbReference>
<dbReference type="AlphaFoldDB" id="A0A0Q0VXK9"/>
<evidence type="ECO:0000256" key="4">
    <source>
        <dbReference type="ARBA" id="ARBA00022723"/>
    </source>
</evidence>
<dbReference type="EMBL" id="LKBH01000028">
    <property type="protein sequence ID" value="KQB36449.1"/>
    <property type="molecule type" value="Genomic_DNA"/>
</dbReference>
<evidence type="ECO:0000259" key="7">
    <source>
        <dbReference type="PROSITE" id="PS51918"/>
    </source>
</evidence>
<dbReference type="SMART" id="SM00729">
    <property type="entry name" value="Elp3"/>
    <property type="match status" value="1"/>
</dbReference>
<feature type="domain" description="Radical SAM core" evidence="7">
    <location>
        <begin position="39"/>
        <end position="269"/>
    </location>
</feature>
<dbReference type="InParanoid" id="A0A0Q0VXK9"/>
<dbReference type="GO" id="GO:0005737">
    <property type="term" value="C:cytoplasm"/>
    <property type="evidence" value="ECO:0007669"/>
    <property type="project" value="TreeGrafter"/>
</dbReference>
<organism evidence="8 9">
    <name type="scientific">Acidiplasma cupricumulans</name>
    <dbReference type="NCBI Taxonomy" id="312540"/>
    <lineage>
        <taxon>Archaea</taxon>
        <taxon>Methanobacteriati</taxon>
        <taxon>Thermoplasmatota</taxon>
        <taxon>Thermoplasmata</taxon>
        <taxon>Thermoplasmatales</taxon>
        <taxon>Ferroplasmaceae</taxon>
        <taxon>Acidiplasma</taxon>
    </lineage>
</organism>
<dbReference type="PANTHER" id="PTHR11135:SF0">
    <property type="entry name" value="ELONGATOR COMPLEX PROTEIN 3"/>
    <property type="match status" value="1"/>
</dbReference>
<keyword evidence="6" id="KW-0411">Iron-sulfur</keyword>
<dbReference type="RefSeq" id="WP_048101662.1">
    <property type="nucleotide sequence ID" value="NZ_LKBH01000028.1"/>
</dbReference>
<protein>
    <submittedName>
        <fullName evidence="8">Radical SAM protein</fullName>
    </submittedName>
</protein>
<evidence type="ECO:0000256" key="5">
    <source>
        <dbReference type="ARBA" id="ARBA00023004"/>
    </source>
</evidence>
<dbReference type="InterPro" id="IPR039661">
    <property type="entry name" value="ELP3"/>
</dbReference>
<keyword evidence="2" id="KW-0004">4Fe-4S</keyword>
<dbReference type="PANTHER" id="PTHR11135">
    <property type="entry name" value="HISTONE ACETYLTRANSFERASE-RELATED"/>
    <property type="match status" value="1"/>
</dbReference>
<keyword evidence="5" id="KW-0408">Iron</keyword>
<evidence type="ECO:0000256" key="6">
    <source>
        <dbReference type="ARBA" id="ARBA00023014"/>
    </source>
</evidence>